<organism evidence="1">
    <name type="scientific">Anguilla anguilla</name>
    <name type="common">European freshwater eel</name>
    <name type="synonym">Muraena anguilla</name>
    <dbReference type="NCBI Taxonomy" id="7936"/>
    <lineage>
        <taxon>Eukaryota</taxon>
        <taxon>Metazoa</taxon>
        <taxon>Chordata</taxon>
        <taxon>Craniata</taxon>
        <taxon>Vertebrata</taxon>
        <taxon>Euteleostomi</taxon>
        <taxon>Actinopterygii</taxon>
        <taxon>Neopterygii</taxon>
        <taxon>Teleostei</taxon>
        <taxon>Anguilliformes</taxon>
        <taxon>Anguillidae</taxon>
        <taxon>Anguilla</taxon>
    </lineage>
</organism>
<accession>A0A0E9XT89</accession>
<evidence type="ECO:0000313" key="1">
    <source>
        <dbReference type="EMBL" id="JAI05642.1"/>
    </source>
</evidence>
<dbReference type="AlphaFoldDB" id="A0A0E9XT89"/>
<name>A0A0E9XT89_ANGAN</name>
<proteinExistence type="predicted"/>
<reference evidence="1" key="1">
    <citation type="submission" date="2014-11" db="EMBL/GenBank/DDBJ databases">
        <authorList>
            <person name="Amaro Gonzalez C."/>
        </authorList>
    </citation>
    <scope>NUCLEOTIDE SEQUENCE</scope>
</reference>
<dbReference type="EMBL" id="GBXM01002936">
    <property type="protein sequence ID" value="JAI05642.1"/>
    <property type="molecule type" value="Transcribed_RNA"/>
</dbReference>
<reference evidence="1" key="2">
    <citation type="journal article" date="2015" name="Fish Shellfish Immunol.">
        <title>Early steps in the European eel (Anguilla anguilla)-Vibrio vulnificus interaction in the gills: Role of the RtxA13 toxin.</title>
        <authorList>
            <person name="Callol A."/>
            <person name="Pajuelo D."/>
            <person name="Ebbesson L."/>
            <person name="Teles M."/>
            <person name="MacKenzie S."/>
            <person name="Amaro C."/>
        </authorList>
    </citation>
    <scope>NUCLEOTIDE SEQUENCE</scope>
</reference>
<protein>
    <submittedName>
        <fullName evidence="1">Uncharacterized protein</fullName>
    </submittedName>
</protein>
<sequence length="43" mass="5158">MANSKRASKQASCKKQLSLGWKNYITLHYRHYKEDRFVKMVPD</sequence>